<accession>A0A9X2RCA0</accession>
<proteinExistence type="predicted"/>
<name>A0A9X2RCA0_9FLAO</name>
<dbReference type="RefSeq" id="WP_241552515.1">
    <property type="nucleotide sequence ID" value="NZ_JANCNS010000003.1"/>
</dbReference>
<dbReference type="EMBL" id="JANCNS010000003">
    <property type="protein sequence ID" value="MCP9200845.1"/>
    <property type="molecule type" value="Genomic_DNA"/>
</dbReference>
<dbReference type="AlphaFoldDB" id="A0A9X2RCA0"/>
<evidence type="ECO:0000313" key="2">
    <source>
        <dbReference type="Proteomes" id="UP001155280"/>
    </source>
</evidence>
<dbReference type="Proteomes" id="UP001155280">
    <property type="component" value="Unassembled WGS sequence"/>
</dbReference>
<evidence type="ECO:0000313" key="1">
    <source>
        <dbReference type="EMBL" id="MCP9200845.1"/>
    </source>
</evidence>
<keyword evidence="2" id="KW-1185">Reference proteome</keyword>
<reference evidence="1" key="1">
    <citation type="submission" date="2022-07" db="EMBL/GenBank/DDBJ databases">
        <title>Gramela sediminis sp. nov., isolated from deep-sea sediment of the Indian Ocean.</title>
        <authorList>
            <person name="Shi H."/>
        </authorList>
    </citation>
    <scope>NUCLEOTIDE SEQUENCE</scope>
    <source>
        <strain evidence="1">GC03-9</strain>
    </source>
</reference>
<comment type="caution">
    <text evidence="1">The sequence shown here is derived from an EMBL/GenBank/DDBJ whole genome shotgun (WGS) entry which is preliminary data.</text>
</comment>
<gene>
    <name evidence="1" type="ORF">MKO06_13070</name>
</gene>
<sequence>MTTDYSASDSDLRDILNFEGIDYMKISFYDERLKNKGYHISVKEIWDGKIINDTTVFNSRDISIEKYETINDTVLNFRIVSKHTPDNKLKMSFLFPRFGVTREYDAIDSDEYSLRNLAAESDLEISLDKKFYLLAYILPYENEDGSKSWCRVGSSDKIVEN</sequence>
<organism evidence="1 2">
    <name type="scientific">Christiangramia oceanisediminis</name>
    <dbReference type="NCBI Taxonomy" id="2920386"/>
    <lineage>
        <taxon>Bacteria</taxon>
        <taxon>Pseudomonadati</taxon>
        <taxon>Bacteroidota</taxon>
        <taxon>Flavobacteriia</taxon>
        <taxon>Flavobacteriales</taxon>
        <taxon>Flavobacteriaceae</taxon>
        <taxon>Christiangramia</taxon>
    </lineage>
</organism>
<protein>
    <submittedName>
        <fullName evidence="1">Uncharacterized protein</fullName>
    </submittedName>
</protein>